<reference evidence="3" key="1">
    <citation type="submission" date="2016-11" db="UniProtKB">
        <authorList>
            <consortium name="WormBaseParasite"/>
        </authorList>
    </citation>
    <scope>IDENTIFICATION</scope>
</reference>
<evidence type="ECO:0000313" key="2">
    <source>
        <dbReference type="Proteomes" id="UP000095287"/>
    </source>
</evidence>
<keyword evidence="1" id="KW-0732">Signal</keyword>
<sequence length="79" mass="9028">MTRLVFLLFAFFALFTSSTGYFMLYESVPMEAIPQAPRAETTNKFSLRCLLSPNLPFFWVRRTQQLTNGRTTHAGVADC</sequence>
<proteinExistence type="predicted"/>
<dbReference type="AlphaFoldDB" id="A0A1I7YJZ0"/>
<protein>
    <submittedName>
        <fullName evidence="3">Secreted protein</fullName>
    </submittedName>
</protein>
<feature type="chain" id="PRO_5009312330" evidence="1">
    <location>
        <begin position="21"/>
        <end position="79"/>
    </location>
</feature>
<keyword evidence="2" id="KW-1185">Reference proteome</keyword>
<name>A0A1I7YJZ0_9BILA</name>
<organism evidence="2 3">
    <name type="scientific">Steinernema glaseri</name>
    <dbReference type="NCBI Taxonomy" id="37863"/>
    <lineage>
        <taxon>Eukaryota</taxon>
        <taxon>Metazoa</taxon>
        <taxon>Ecdysozoa</taxon>
        <taxon>Nematoda</taxon>
        <taxon>Chromadorea</taxon>
        <taxon>Rhabditida</taxon>
        <taxon>Tylenchina</taxon>
        <taxon>Panagrolaimomorpha</taxon>
        <taxon>Strongyloidoidea</taxon>
        <taxon>Steinernematidae</taxon>
        <taxon>Steinernema</taxon>
    </lineage>
</organism>
<dbReference type="Proteomes" id="UP000095287">
    <property type="component" value="Unplaced"/>
</dbReference>
<evidence type="ECO:0000256" key="1">
    <source>
        <dbReference type="SAM" id="SignalP"/>
    </source>
</evidence>
<evidence type="ECO:0000313" key="3">
    <source>
        <dbReference type="WBParaSite" id="L893_g16884.t1"/>
    </source>
</evidence>
<accession>A0A1I7YJZ0</accession>
<dbReference type="WBParaSite" id="L893_g16884.t1">
    <property type="protein sequence ID" value="L893_g16884.t1"/>
    <property type="gene ID" value="L893_g16884"/>
</dbReference>
<feature type="signal peptide" evidence="1">
    <location>
        <begin position="1"/>
        <end position="20"/>
    </location>
</feature>